<gene>
    <name evidence="1" type="ORF">AAE3_LOCUS14080</name>
</gene>
<accession>A0A8S0WDM2</accession>
<name>A0A8S0WDM2_CYCAE</name>
<organism evidence="1 2">
    <name type="scientific">Cyclocybe aegerita</name>
    <name type="common">Black poplar mushroom</name>
    <name type="synonym">Agrocybe aegerita</name>
    <dbReference type="NCBI Taxonomy" id="1973307"/>
    <lineage>
        <taxon>Eukaryota</taxon>
        <taxon>Fungi</taxon>
        <taxon>Dikarya</taxon>
        <taxon>Basidiomycota</taxon>
        <taxon>Agaricomycotina</taxon>
        <taxon>Agaricomycetes</taxon>
        <taxon>Agaricomycetidae</taxon>
        <taxon>Agaricales</taxon>
        <taxon>Agaricineae</taxon>
        <taxon>Bolbitiaceae</taxon>
        <taxon>Cyclocybe</taxon>
    </lineage>
</organism>
<dbReference type="EMBL" id="CACVBS010000115">
    <property type="protein sequence ID" value="CAA7271839.1"/>
    <property type="molecule type" value="Genomic_DNA"/>
</dbReference>
<dbReference type="AlphaFoldDB" id="A0A8S0WDM2"/>
<dbReference type="OrthoDB" id="2670291at2759"/>
<comment type="caution">
    <text evidence="1">The sequence shown here is derived from an EMBL/GenBank/DDBJ whole genome shotgun (WGS) entry which is preliminary data.</text>
</comment>
<protein>
    <submittedName>
        <fullName evidence="1">Uncharacterized protein</fullName>
    </submittedName>
</protein>
<reference evidence="1 2" key="1">
    <citation type="submission" date="2020-01" db="EMBL/GenBank/DDBJ databases">
        <authorList>
            <person name="Gupta K D."/>
        </authorList>
    </citation>
    <scope>NUCLEOTIDE SEQUENCE [LARGE SCALE GENOMIC DNA]</scope>
</reference>
<evidence type="ECO:0000313" key="2">
    <source>
        <dbReference type="Proteomes" id="UP000467700"/>
    </source>
</evidence>
<evidence type="ECO:0000313" key="1">
    <source>
        <dbReference type="EMBL" id="CAA7271839.1"/>
    </source>
</evidence>
<keyword evidence="2" id="KW-1185">Reference proteome</keyword>
<proteinExistence type="predicted"/>
<dbReference type="Proteomes" id="UP000467700">
    <property type="component" value="Unassembled WGS sequence"/>
</dbReference>
<sequence>MEPEAAPTQMAEEGPMPVDKELQDSYADAYYECPMDSRELLAAEGIDDDFAWEGRGAMYDQRAPMVIWSDRRWTSVLYIVGSNSSNTHAKRITDAASNLHKKLCGLALVDHDYSDGWMAKKIRPKLADEPYKEVPMSCESLFMELHVSKNAEVIAYDLKVGYPNPMLLWQFIKNLNDPTKIQAVLSHQTPYMNLLDGYLWRATLIYPCF</sequence>